<evidence type="ECO:0000256" key="1">
    <source>
        <dbReference type="ARBA" id="ARBA00023015"/>
    </source>
</evidence>
<dbReference type="InterPro" id="IPR009057">
    <property type="entry name" value="Homeodomain-like_sf"/>
</dbReference>
<dbReference type="Proteomes" id="UP000435649">
    <property type="component" value="Unassembled WGS sequence"/>
</dbReference>
<evidence type="ECO:0000259" key="3">
    <source>
        <dbReference type="PROSITE" id="PS01124"/>
    </source>
</evidence>
<keyword evidence="1" id="KW-0805">Transcription regulation</keyword>
<dbReference type="EMBL" id="VUNS01000001">
    <property type="protein sequence ID" value="MST95706.1"/>
    <property type="molecule type" value="Genomic_DNA"/>
</dbReference>
<protein>
    <submittedName>
        <fullName evidence="4">AraC family transcriptional regulator</fullName>
    </submittedName>
</protein>
<comment type="caution">
    <text evidence="4">The sequence shown here is derived from an EMBL/GenBank/DDBJ whole genome shotgun (WGS) entry which is preliminary data.</text>
</comment>
<organism evidence="4 5">
    <name type="scientific">Victivallis lenta</name>
    <dbReference type="NCBI Taxonomy" id="2606640"/>
    <lineage>
        <taxon>Bacteria</taxon>
        <taxon>Pseudomonadati</taxon>
        <taxon>Lentisphaerota</taxon>
        <taxon>Lentisphaeria</taxon>
        <taxon>Victivallales</taxon>
        <taxon>Victivallaceae</taxon>
        <taxon>Victivallis</taxon>
    </lineage>
</organism>
<dbReference type="Gene3D" id="1.10.10.60">
    <property type="entry name" value="Homeodomain-like"/>
    <property type="match status" value="1"/>
</dbReference>
<dbReference type="PROSITE" id="PS01124">
    <property type="entry name" value="HTH_ARAC_FAMILY_2"/>
    <property type="match status" value="1"/>
</dbReference>
<dbReference type="SUPFAM" id="SSF46689">
    <property type="entry name" value="Homeodomain-like"/>
    <property type="match status" value="1"/>
</dbReference>
<evidence type="ECO:0000313" key="5">
    <source>
        <dbReference type="Proteomes" id="UP000435649"/>
    </source>
</evidence>
<accession>A0A844FX81</accession>
<reference evidence="4 5" key="1">
    <citation type="submission" date="2019-08" db="EMBL/GenBank/DDBJ databases">
        <title>In-depth cultivation of the pig gut microbiome towards novel bacterial diversity and tailored functional studies.</title>
        <authorList>
            <person name="Wylensek D."/>
            <person name="Hitch T.C.A."/>
            <person name="Clavel T."/>
        </authorList>
    </citation>
    <scope>NUCLEOTIDE SEQUENCE [LARGE SCALE GENOMIC DNA]</scope>
    <source>
        <strain evidence="4 5">BBE-744-WT-12</strain>
    </source>
</reference>
<dbReference type="AlphaFoldDB" id="A0A844FX81"/>
<keyword evidence="5" id="KW-1185">Reference proteome</keyword>
<evidence type="ECO:0000313" key="4">
    <source>
        <dbReference type="EMBL" id="MST95706.1"/>
    </source>
</evidence>
<feature type="domain" description="HTH araC/xylS-type" evidence="3">
    <location>
        <begin position="1"/>
        <end position="44"/>
    </location>
</feature>
<sequence length="53" mass="5807">MCRTPCGLLSRGSFAAESGFESGKNLSLAFRRICKMSPTEFRSRHQKPADGEG</sequence>
<name>A0A844FX81_9BACT</name>
<gene>
    <name evidence="4" type="ORF">FYJ85_01415</name>
</gene>
<dbReference type="GO" id="GO:0043565">
    <property type="term" value="F:sequence-specific DNA binding"/>
    <property type="evidence" value="ECO:0007669"/>
    <property type="project" value="InterPro"/>
</dbReference>
<keyword evidence="2" id="KW-0804">Transcription</keyword>
<dbReference type="RefSeq" id="WP_154416761.1">
    <property type="nucleotide sequence ID" value="NZ_VUNS01000001.1"/>
</dbReference>
<evidence type="ECO:0000256" key="2">
    <source>
        <dbReference type="ARBA" id="ARBA00023163"/>
    </source>
</evidence>
<dbReference type="GO" id="GO:0003700">
    <property type="term" value="F:DNA-binding transcription factor activity"/>
    <property type="evidence" value="ECO:0007669"/>
    <property type="project" value="InterPro"/>
</dbReference>
<proteinExistence type="predicted"/>
<dbReference type="InterPro" id="IPR018060">
    <property type="entry name" value="HTH_AraC"/>
</dbReference>